<comment type="similarity">
    <text evidence="1">Belongs to the amidase family.</text>
</comment>
<dbReference type="SUPFAM" id="SSF75304">
    <property type="entry name" value="Amidase signature (AS) enzymes"/>
    <property type="match status" value="2"/>
</dbReference>
<dbReference type="Proteomes" id="UP001597502">
    <property type="component" value="Unassembled WGS sequence"/>
</dbReference>
<evidence type="ECO:0000313" key="3">
    <source>
        <dbReference type="EMBL" id="MFD2760901.1"/>
    </source>
</evidence>
<dbReference type="InterPro" id="IPR000120">
    <property type="entry name" value="Amidase"/>
</dbReference>
<dbReference type="PANTHER" id="PTHR11895">
    <property type="entry name" value="TRANSAMIDASE"/>
    <property type="match status" value="1"/>
</dbReference>
<proteinExistence type="inferred from homology"/>
<feature type="domain" description="Amidase" evidence="2">
    <location>
        <begin position="1"/>
        <end position="121"/>
    </location>
</feature>
<keyword evidence="4" id="KW-1185">Reference proteome</keyword>
<comment type="caution">
    <text evidence="3">The sequence shown here is derived from an EMBL/GenBank/DDBJ whole genome shotgun (WGS) entry which is preliminary data.</text>
</comment>
<accession>A0ABW5V4V4</accession>
<dbReference type="InterPro" id="IPR036928">
    <property type="entry name" value="AS_sf"/>
</dbReference>
<dbReference type="Gene3D" id="3.90.1300.10">
    <property type="entry name" value="Amidase signature (AS) domain"/>
    <property type="match status" value="2"/>
</dbReference>
<evidence type="ECO:0000259" key="2">
    <source>
        <dbReference type="Pfam" id="PF01425"/>
    </source>
</evidence>
<dbReference type="PANTHER" id="PTHR11895:SF7">
    <property type="entry name" value="GLUTAMYL-TRNA(GLN) AMIDOTRANSFERASE SUBUNIT A, MITOCHONDRIAL"/>
    <property type="match status" value="1"/>
</dbReference>
<evidence type="ECO:0000313" key="4">
    <source>
        <dbReference type="Proteomes" id="UP001597502"/>
    </source>
</evidence>
<evidence type="ECO:0000256" key="1">
    <source>
        <dbReference type="ARBA" id="ARBA00009199"/>
    </source>
</evidence>
<sequence>MPASWCGLYGYKASFGRVPFVSRPNAFGAGNIFLFEGTLTRNVEDAAIGLNALSGYHPRDPFSLDTDYDFSRALGRSIKGWKIAYSPNFDVFPVDQEVKNVITNSAKAFEDMGAHVEKVDLGINRSQQELSDSKLPVGMQIIGKRYADEDVLAASSAFERIKPWHDIYNLIQKETV</sequence>
<dbReference type="RefSeq" id="WP_382393160.1">
    <property type="nucleotide sequence ID" value="NZ_JBHUNA010000018.1"/>
</dbReference>
<name>A0ABW5V4V4_9BACI</name>
<dbReference type="Pfam" id="PF01425">
    <property type="entry name" value="Amidase"/>
    <property type="match status" value="1"/>
</dbReference>
<reference evidence="4" key="1">
    <citation type="journal article" date="2019" name="Int. J. Syst. Evol. Microbiol.">
        <title>The Global Catalogue of Microorganisms (GCM) 10K type strain sequencing project: providing services to taxonomists for standard genome sequencing and annotation.</title>
        <authorList>
            <consortium name="The Broad Institute Genomics Platform"/>
            <consortium name="The Broad Institute Genome Sequencing Center for Infectious Disease"/>
            <person name="Wu L."/>
            <person name="Ma J."/>
        </authorList>
    </citation>
    <scope>NUCLEOTIDE SEQUENCE [LARGE SCALE GENOMIC DNA]</scope>
    <source>
        <strain evidence="4">TISTR 1535</strain>
    </source>
</reference>
<gene>
    <name evidence="3" type="ORF">ACFSUO_07970</name>
</gene>
<dbReference type="InterPro" id="IPR023631">
    <property type="entry name" value="Amidase_dom"/>
</dbReference>
<protein>
    <submittedName>
        <fullName evidence="3">Amidase family protein</fullName>
    </submittedName>
</protein>
<organism evidence="3 4">
    <name type="scientific">Lentibacillus juripiscarius</name>
    <dbReference type="NCBI Taxonomy" id="257446"/>
    <lineage>
        <taxon>Bacteria</taxon>
        <taxon>Bacillati</taxon>
        <taxon>Bacillota</taxon>
        <taxon>Bacilli</taxon>
        <taxon>Bacillales</taxon>
        <taxon>Bacillaceae</taxon>
        <taxon>Lentibacillus</taxon>
    </lineage>
</organism>
<dbReference type="EMBL" id="JBHUNA010000018">
    <property type="protein sequence ID" value="MFD2760901.1"/>
    <property type="molecule type" value="Genomic_DNA"/>
</dbReference>